<dbReference type="GO" id="GO:0016491">
    <property type="term" value="F:oxidoreductase activity"/>
    <property type="evidence" value="ECO:0007669"/>
    <property type="project" value="InterPro"/>
</dbReference>
<feature type="domain" description="EthD" evidence="1">
    <location>
        <begin position="13"/>
        <end position="91"/>
    </location>
</feature>
<dbReference type="Gene3D" id="3.30.70.100">
    <property type="match status" value="1"/>
</dbReference>
<accession>A0A7W5ZSS9</accession>
<proteinExistence type="predicted"/>
<evidence type="ECO:0000313" key="3">
    <source>
        <dbReference type="Proteomes" id="UP000562395"/>
    </source>
</evidence>
<dbReference type="EMBL" id="JACICY010000001">
    <property type="protein sequence ID" value="MBB3859326.1"/>
    <property type="molecule type" value="Genomic_DNA"/>
</dbReference>
<sequence length="102" mass="10760">MAQVVVNVMYNAPVDPQAFEDYYAATHMPIAGMIPMVDKIVLLKGMEGPDGSAPAYYRMAQIYFADATTMATAMATAEAQAATSDIVNFATGGASVFIAEVV</sequence>
<dbReference type="Proteomes" id="UP000562395">
    <property type="component" value="Unassembled WGS sequence"/>
</dbReference>
<dbReference type="PANTHER" id="PTHR40260:SF2">
    <property type="entry name" value="BLR8190 PROTEIN"/>
    <property type="match status" value="1"/>
</dbReference>
<dbReference type="NCBIfam" id="TIGR02118">
    <property type="entry name" value="EthD family reductase"/>
    <property type="match status" value="1"/>
</dbReference>
<comment type="caution">
    <text evidence="2">The sequence shown here is derived from an EMBL/GenBank/DDBJ whole genome shotgun (WGS) entry which is preliminary data.</text>
</comment>
<dbReference type="SUPFAM" id="SSF54909">
    <property type="entry name" value="Dimeric alpha+beta barrel"/>
    <property type="match status" value="1"/>
</dbReference>
<dbReference type="PANTHER" id="PTHR40260">
    <property type="entry name" value="BLR8190 PROTEIN"/>
    <property type="match status" value="1"/>
</dbReference>
<gene>
    <name evidence="2" type="ORF">GGQ88_000566</name>
</gene>
<dbReference type="InterPro" id="IPR009799">
    <property type="entry name" value="EthD_dom"/>
</dbReference>
<dbReference type="AlphaFoldDB" id="A0A7W5ZSS9"/>
<name>A0A7W5ZSS9_9SPHN</name>
<dbReference type="Pfam" id="PF07110">
    <property type="entry name" value="EthD"/>
    <property type="match status" value="1"/>
</dbReference>
<evidence type="ECO:0000259" key="1">
    <source>
        <dbReference type="Pfam" id="PF07110"/>
    </source>
</evidence>
<evidence type="ECO:0000313" key="2">
    <source>
        <dbReference type="EMBL" id="MBB3859326.1"/>
    </source>
</evidence>
<organism evidence="2 3">
    <name type="scientific">Novosphingobium hassiacum</name>
    <dbReference type="NCBI Taxonomy" id="173676"/>
    <lineage>
        <taxon>Bacteria</taxon>
        <taxon>Pseudomonadati</taxon>
        <taxon>Pseudomonadota</taxon>
        <taxon>Alphaproteobacteria</taxon>
        <taxon>Sphingomonadales</taxon>
        <taxon>Sphingomonadaceae</taxon>
        <taxon>Novosphingobium</taxon>
    </lineage>
</organism>
<dbReference type="RefSeq" id="WP_343057056.1">
    <property type="nucleotide sequence ID" value="NZ_JACICY010000001.1"/>
</dbReference>
<reference evidence="2 3" key="1">
    <citation type="submission" date="2020-08" db="EMBL/GenBank/DDBJ databases">
        <title>Genomic Encyclopedia of Type Strains, Phase IV (KMG-IV): sequencing the most valuable type-strain genomes for metagenomic binning, comparative biology and taxonomic classification.</title>
        <authorList>
            <person name="Goeker M."/>
        </authorList>
    </citation>
    <scope>NUCLEOTIDE SEQUENCE [LARGE SCALE GENOMIC DNA]</scope>
    <source>
        <strain evidence="2 3">DSM 14552</strain>
    </source>
</reference>
<keyword evidence="3" id="KW-1185">Reference proteome</keyword>
<dbReference type="InterPro" id="IPR011008">
    <property type="entry name" value="Dimeric_a/b-barrel"/>
</dbReference>
<protein>
    <submittedName>
        <fullName evidence="2">Uncharacterized protein (TIGR02118 family)</fullName>
    </submittedName>
</protein>